<dbReference type="InterPro" id="IPR058245">
    <property type="entry name" value="NreC/VraR/RcsB-like_REC"/>
</dbReference>
<dbReference type="HOGENOM" id="CLU_000445_90_10_11"/>
<dbReference type="SUPFAM" id="SSF52172">
    <property type="entry name" value="CheY-like"/>
    <property type="match status" value="1"/>
</dbReference>
<dbReference type="SMART" id="SM00421">
    <property type="entry name" value="HTH_LUXR"/>
    <property type="match status" value="1"/>
</dbReference>
<dbReference type="InParanoid" id="C8X890"/>
<dbReference type="CDD" id="cd17535">
    <property type="entry name" value="REC_NarL-like"/>
    <property type="match status" value="1"/>
</dbReference>
<dbReference type="Pfam" id="PF00072">
    <property type="entry name" value="Response_reg"/>
    <property type="match status" value="1"/>
</dbReference>
<dbReference type="Gene3D" id="3.40.50.2300">
    <property type="match status" value="1"/>
</dbReference>
<evidence type="ECO:0000256" key="6">
    <source>
        <dbReference type="SAM" id="MobiDB-lite"/>
    </source>
</evidence>
<dbReference type="EMBL" id="CP001737">
    <property type="protein sequence ID" value="ACV77066.1"/>
    <property type="molecule type" value="Genomic_DNA"/>
</dbReference>
<dbReference type="KEGG" id="nml:Namu_0651"/>
<reference evidence="9 10" key="2">
    <citation type="journal article" date="2010" name="Stand. Genomic Sci.">
        <title>Complete genome sequence of Nakamurella multipartita type strain (Y-104).</title>
        <authorList>
            <person name="Tice H."/>
            <person name="Mayilraj S."/>
            <person name="Sims D."/>
            <person name="Lapidus A."/>
            <person name="Nolan M."/>
            <person name="Lucas S."/>
            <person name="Glavina Del Rio T."/>
            <person name="Copeland A."/>
            <person name="Cheng J.F."/>
            <person name="Meincke L."/>
            <person name="Bruce D."/>
            <person name="Goodwin L."/>
            <person name="Pitluck S."/>
            <person name="Ivanova N."/>
            <person name="Mavromatis K."/>
            <person name="Ovchinnikova G."/>
            <person name="Pati A."/>
            <person name="Chen A."/>
            <person name="Palaniappan K."/>
            <person name="Land M."/>
            <person name="Hauser L."/>
            <person name="Chang Y.J."/>
            <person name="Jeffries C.D."/>
            <person name="Detter J.C."/>
            <person name="Brettin T."/>
            <person name="Rohde M."/>
            <person name="Goker M."/>
            <person name="Bristow J."/>
            <person name="Eisen J.A."/>
            <person name="Markowitz V."/>
            <person name="Hugenholtz P."/>
            <person name="Kyrpides N.C."/>
            <person name="Klenk H.P."/>
            <person name="Chen F."/>
        </authorList>
    </citation>
    <scope>NUCLEOTIDE SEQUENCE [LARGE SCALE GENOMIC DNA]</scope>
    <source>
        <strain evidence="10">ATCC 700099 / DSM 44233 / CIP 104796 / JCM 9543 / NBRC 105858 / Y-104</strain>
    </source>
</reference>
<gene>
    <name evidence="9" type="ordered locus">Namu_0651</name>
</gene>
<keyword evidence="1 5" id="KW-0597">Phosphoprotein</keyword>
<protein>
    <submittedName>
        <fullName evidence="9">Two component transcriptional regulator, LuxR family</fullName>
    </submittedName>
</protein>
<evidence type="ECO:0000256" key="3">
    <source>
        <dbReference type="ARBA" id="ARBA00023125"/>
    </source>
</evidence>
<dbReference type="PROSITE" id="PS50110">
    <property type="entry name" value="RESPONSE_REGULATORY"/>
    <property type="match status" value="1"/>
</dbReference>
<keyword evidence="10" id="KW-1185">Reference proteome</keyword>
<dbReference type="PROSITE" id="PS50043">
    <property type="entry name" value="HTH_LUXR_2"/>
    <property type="match status" value="1"/>
</dbReference>
<sequence>MSITVLLADDQPLIRLGFRMILEDTGDIEVIGEAADGRSATEQALTLRPDVVLLDIRMPGMDGLEATRRIMAADPQARILVLTTFDLDEYAFAALRGGASGFLLKDAPVAELVHAIRVIAQGHALVAPRITRLLLDAYAPQLPDPLAGDRPGPDRAVVGPGGSLTGREHEVLLLLARGRSNAEIATDLVVSEVTVKSHVGAVLHKLDLRNRVAAVIYAYEHGLIGGNRPARPAGDPGQPHR</sequence>
<dbReference type="PRINTS" id="PR00038">
    <property type="entry name" value="HTHLUXR"/>
</dbReference>
<evidence type="ECO:0000313" key="9">
    <source>
        <dbReference type="EMBL" id="ACV77066.1"/>
    </source>
</evidence>
<evidence type="ECO:0000256" key="4">
    <source>
        <dbReference type="ARBA" id="ARBA00023163"/>
    </source>
</evidence>
<evidence type="ECO:0000313" key="10">
    <source>
        <dbReference type="Proteomes" id="UP000002218"/>
    </source>
</evidence>
<feature type="region of interest" description="Disordered" evidence="6">
    <location>
        <begin position="144"/>
        <end position="163"/>
    </location>
</feature>
<dbReference type="PROSITE" id="PS00622">
    <property type="entry name" value="HTH_LUXR_1"/>
    <property type="match status" value="1"/>
</dbReference>
<organism evidence="9 10">
    <name type="scientific">Nakamurella multipartita (strain ATCC 700099 / DSM 44233 / CIP 104796 / JCM 9543 / NBRC 105858 / Y-104)</name>
    <name type="common">Microsphaera multipartita</name>
    <dbReference type="NCBI Taxonomy" id="479431"/>
    <lineage>
        <taxon>Bacteria</taxon>
        <taxon>Bacillati</taxon>
        <taxon>Actinomycetota</taxon>
        <taxon>Actinomycetes</taxon>
        <taxon>Nakamurellales</taxon>
        <taxon>Nakamurellaceae</taxon>
        <taxon>Nakamurella</taxon>
    </lineage>
</organism>
<dbReference type="Proteomes" id="UP000002218">
    <property type="component" value="Chromosome"/>
</dbReference>
<keyword evidence="4" id="KW-0804">Transcription</keyword>
<dbReference type="SUPFAM" id="SSF46894">
    <property type="entry name" value="C-terminal effector domain of the bipartite response regulators"/>
    <property type="match status" value="1"/>
</dbReference>
<name>C8X890_NAKMY</name>
<dbReference type="STRING" id="479431.Namu_0651"/>
<dbReference type="InterPro" id="IPR016032">
    <property type="entry name" value="Sig_transdc_resp-reg_C-effctor"/>
</dbReference>
<dbReference type="eggNOG" id="COG2197">
    <property type="taxonomic scope" value="Bacteria"/>
</dbReference>
<evidence type="ECO:0000259" key="8">
    <source>
        <dbReference type="PROSITE" id="PS50110"/>
    </source>
</evidence>
<dbReference type="InterPro" id="IPR011006">
    <property type="entry name" value="CheY-like_superfamily"/>
</dbReference>
<evidence type="ECO:0000256" key="2">
    <source>
        <dbReference type="ARBA" id="ARBA00023015"/>
    </source>
</evidence>
<dbReference type="PANTHER" id="PTHR43214:SF24">
    <property type="entry name" value="TRANSCRIPTIONAL REGULATORY PROTEIN NARL-RELATED"/>
    <property type="match status" value="1"/>
</dbReference>
<dbReference type="GO" id="GO:0006355">
    <property type="term" value="P:regulation of DNA-templated transcription"/>
    <property type="evidence" value="ECO:0007669"/>
    <property type="project" value="InterPro"/>
</dbReference>
<dbReference type="PANTHER" id="PTHR43214">
    <property type="entry name" value="TWO-COMPONENT RESPONSE REGULATOR"/>
    <property type="match status" value="1"/>
</dbReference>
<accession>C8X890</accession>
<dbReference type="SMART" id="SM00448">
    <property type="entry name" value="REC"/>
    <property type="match status" value="1"/>
</dbReference>
<evidence type="ECO:0000259" key="7">
    <source>
        <dbReference type="PROSITE" id="PS50043"/>
    </source>
</evidence>
<dbReference type="RefSeq" id="WP_015745982.1">
    <property type="nucleotide sequence ID" value="NC_013235.1"/>
</dbReference>
<dbReference type="GO" id="GO:0000160">
    <property type="term" value="P:phosphorelay signal transduction system"/>
    <property type="evidence" value="ECO:0007669"/>
    <property type="project" value="InterPro"/>
</dbReference>
<feature type="domain" description="Response regulatory" evidence="8">
    <location>
        <begin position="4"/>
        <end position="120"/>
    </location>
</feature>
<evidence type="ECO:0000256" key="5">
    <source>
        <dbReference type="PROSITE-ProRule" id="PRU00169"/>
    </source>
</evidence>
<feature type="modified residue" description="4-aspartylphosphate" evidence="5">
    <location>
        <position position="55"/>
    </location>
</feature>
<dbReference type="OrthoDB" id="9808843at2"/>
<keyword evidence="3" id="KW-0238">DNA-binding</keyword>
<keyword evidence="2" id="KW-0805">Transcription regulation</keyword>
<dbReference type="CDD" id="cd06170">
    <property type="entry name" value="LuxR_C_like"/>
    <property type="match status" value="1"/>
</dbReference>
<evidence type="ECO:0000256" key="1">
    <source>
        <dbReference type="ARBA" id="ARBA00022553"/>
    </source>
</evidence>
<proteinExistence type="predicted"/>
<dbReference type="InterPro" id="IPR039420">
    <property type="entry name" value="WalR-like"/>
</dbReference>
<dbReference type="Pfam" id="PF00196">
    <property type="entry name" value="GerE"/>
    <property type="match status" value="1"/>
</dbReference>
<dbReference type="InterPro" id="IPR000792">
    <property type="entry name" value="Tscrpt_reg_LuxR_C"/>
</dbReference>
<reference evidence="10" key="1">
    <citation type="submission" date="2009-09" db="EMBL/GenBank/DDBJ databases">
        <title>The complete genome of Nakamurella multipartita DSM 44233.</title>
        <authorList>
            <consortium name="US DOE Joint Genome Institute (JGI-PGF)"/>
            <person name="Lucas S."/>
            <person name="Copeland A."/>
            <person name="Lapidus A."/>
            <person name="Glavina del Rio T."/>
            <person name="Dalin E."/>
            <person name="Tice H."/>
            <person name="Bruce D."/>
            <person name="Goodwin L."/>
            <person name="Pitluck S."/>
            <person name="Kyrpides N."/>
            <person name="Mavromatis K."/>
            <person name="Ivanova N."/>
            <person name="Ovchinnikova G."/>
            <person name="Sims D."/>
            <person name="Meincke L."/>
            <person name="Brettin T."/>
            <person name="Detter J.C."/>
            <person name="Han C."/>
            <person name="Larimer F."/>
            <person name="Land M."/>
            <person name="Hauser L."/>
            <person name="Markowitz V."/>
            <person name="Cheng J.-F."/>
            <person name="Hugenholtz P."/>
            <person name="Woyke T."/>
            <person name="Wu D."/>
            <person name="Klenk H.-P."/>
            <person name="Eisen J.A."/>
        </authorList>
    </citation>
    <scope>NUCLEOTIDE SEQUENCE [LARGE SCALE GENOMIC DNA]</scope>
    <source>
        <strain evidence="10">ATCC 700099 / DSM 44233 / CIP 104796 / JCM 9543 / NBRC 105858 / Y-104</strain>
    </source>
</reference>
<feature type="domain" description="HTH luxR-type" evidence="7">
    <location>
        <begin position="157"/>
        <end position="222"/>
    </location>
</feature>
<dbReference type="GO" id="GO:0003677">
    <property type="term" value="F:DNA binding"/>
    <property type="evidence" value="ECO:0007669"/>
    <property type="project" value="UniProtKB-KW"/>
</dbReference>
<dbReference type="AlphaFoldDB" id="C8X890"/>
<dbReference type="InterPro" id="IPR001789">
    <property type="entry name" value="Sig_transdc_resp-reg_receiver"/>
</dbReference>